<evidence type="ECO:0000313" key="2">
    <source>
        <dbReference type="EMBL" id="QJA53876.1"/>
    </source>
</evidence>
<sequence>MPQDILAFRVEAKSQKPSGTFEVKGKQHSRYNYRVRFADPPQGFDKDGGWISVVDNADLSTGKLYSTDRTNCKSREYNGKTYWSIWGEITGEESGQSKLPSQAPAPEPEAQPPAPEEKPPSTMPAEGPRKTWEEKYKNQSTTTPATPDSRLSGHVNAAVEGYLMLMRAGLPPEVAGSIMVEILKKL</sequence>
<feature type="compositionally biased region" description="Basic and acidic residues" evidence="1">
    <location>
        <begin position="127"/>
        <end position="137"/>
    </location>
</feature>
<dbReference type="EMBL" id="MT144458">
    <property type="protein sequence ID" value="QJA53876.1"/>
    <property type="molecule type" value="Genomic_DNA"/>
</dbReference>
<organism evidence="2">
    <name type="scientific">viral metagenome</name>
    <dbReference type="NCBI Taxonomy" id="1070528"/>
    <lineage>
        <taxon>unclassified sequences</taxon>
        <taxon>metagenomes</taxon>
        <taxon>organismal metagenomes</taxon>
    </lineage>
</organism>
<dbReference type="EMBL" id="MT141820">
    <property type="protein sequence ID" value="QJA70788.1"/>
    <property type="molecule type" value="Genomic_DNA"/>
</dbReference>
<proteinExistence type="predicted"/>
<evidence type="ECO:0000313" key="3">
    <source>
        <dbReference type="EMBL" id="QJA70788.1"/>
    </source>
</evidence>
<gene>
    <name evidence="3" type="ORF">MM415A03562_0013</name>
    <name evidence="4" type="ORF">MM415B04650_0002</name>
    <name evidence="2" type="ORF">TM448A04119_0010</name>
</gene>
<evidence type="ECO:0000313" key="4">
    <source>
        <dbReference type="EMBL" id="QJA92474.1"/>
    </source>
</evidence>
<feature type="region of interest" description="Disordered" evidence="1">
    <location>
        <begin position="93"/>
        <end position="153"/>
    </location>
</feature>
<dbReference type="AlphaFoldDB" id="A0A6H2A108"/>
<accession>A0A6H2A108</accession>
<reference evidence="2" key="1">
    <citation type="submission" date="2020-03" db="EMBL/GenBank/DDBJ databases">
        <title>The deep terrestrial virosphere.</title>
        <authorList>
            <person name="Holmfeldt K."/>
            <person name="Nilsson E."/>
            <person name="Simone D."/>
            <person name="Lopez-Fernandez M."/>
            <person name="Wu X."/>
            <person name="de Brujin I."/>
            <person name="Lundin D."/>
            <person name="Andersson A."/>
            <person name="Bertilsson S."/>
            <person name="Dopson M."/>
        </authorList>
    </citation>
    <scope>NUCLEOTIDE SEQUENCE</scope>
    <source>
        <strain evidence="3">MM415A03562</strain>
        <strain evidence="4">MM415B04650</strain>
        <strain evidence="2">TM448A04119</strain>
    </source>
</reference>
<feature type="compositionally biased region" description="Pro residues" evidence="1">
    <location>
        <begin position="103"/>
        <end position="114"/>
    </location>
</feature>
<evidence type="ECO:0000256" key="1">
    <source>
        <dbReference type="SAM" id="MobiDB-lite"/>
    </source>
</evidence>
<name>A0A6H2A108_9ZZZZ</name>
<protein>
    <submittedName>
        <fullName evidence="2">Uncharacterized protein</fullName>
    </submittedName>
</protein>
<dbReference type="EMBL" id="MT143070">
    <property type="protein sequence ID" value="QJA92474.1"/>
    <property type="molecule type" value="Genomic_DNA"/>
</dbReference>